<proteinExistence type="inferred from homology"/>
<dbReference type="PANTHER" id="PTHR30537:SF5">
    <property type="entry name" value="HTH-TYPE TRANSCRIPTIONAL ACTIVATOR TTDR-RELATED"/>
    <property type="match status" value="1"/>
</dbReference>
<dbReference type="SUPFAM" id="SSF53850">
    <property type="entry name" value="Periplasmic binding protein-like II"/>
    <property type="match status" value="1"/>
</dbReference>
<keyword evidence="3" id="KW-0238">DNA-binding</keyword>
<comment type="caution">
    <text evidence="6">The sequence shown here is derived from an EMBL/GenBank/DDBJ whole genome shotgun (WGS) entry which is preliminary data.</text>
</comment>
<gene>
    <name evidence="6" type="ORF">AUC61_13295</name>
</gene>
<keyword evidence="7" id="KW-1185">Reference proteome</keyword>
<evidence type="ECO:0000256" key="2">
    <source>
        <dbReference type="ARBA" id="ARBA00023015"/>
    </source>
</evidence>
<evidence type="ECO:0000256" key="1">
    <source>
        <dbReference type="ARBA" id="ARBA00009437"/>
    </source>
</evidence>
<dbReference type="Proteomes" id="UP001320513">
    <property type="component" value="Unassembled WGS sequence"/>
</dbReference>
<dbReference type="InterPro" id="IPR000847">
    <property type="entry name" value="LysR_HTH_N"/>
</dbReference>
<dbReference type="InterPro" id="IPR058163">
    <property type="entry name" value="LysR-type_TF_proteobact-type"/>
</dbReference>
<dbReference type="EMBL" id="LOHG01000007">
    <property type="protein sequence ID" value="MCI8210510.1"/>
    <property type="molecule type" value="Genomic_DNA"/>
</dbReference>
<dbReference type="Gene3D" id="3.40.190.290">
    <property type="match status" value="1"/>
</dbReference>
<dbReference type="Pfam" id="PF00126">
    <property type="entry name" value="HTH_1"/>
    <property type="match status" value="1"/>
</dbReference>
<keyword evidence="4" id="KW-0804">Transcription</keyword>
<dbReference type="InterPro" id="IPR036388">
    <property type="entry name" value="WH-like_DNA-bd_sf"/>
</dbReference>
<comment type="similarity">
    <text evidence="1">Belongs to the LysR transcriptional regulatory family.</text>
</comment>
<dbReference type="SUPFAM" id="SSF46785">
    <property type="entry name" value="Winged helix' DNA-binding domain"/>
    <property type="match status" value="1"/>
</dbReference>
<dbReference type="Pfam" id="PF03466">
    <property type="entry name" value="LysR_substrate"/>
    <property type="match status" value="1"/>
</dbReference>
<dbReference type="Gene3D" id="1.10.10.10">
    <property type="entry name" value="Winged helix-like DNA-binding domain superfamily/Winged helix DNA-binding domain"/>
    <property type="match status" value="1"/>
</dbReference>
<evidence type="ECO:0000313" key="6">
    <source>
        <dbReference type="EMBL" id="MCI8210510.1"/>
    </source>
</evidence>
<dbReference type="InterPro" id="IPR036390">
    <property type="entry name" value="WH_DNA-bd_sf"/>
</dbReference>
<dbReference type="CDD" id="cd08422">
    <property type="entry name" value="PBP2_CrgA_like"/>
    <property type="match status" value="1"/>
</dbReference>
<sequence>MIDLNDVALFVQVVRSGSFAEAARQLGMPSNTLSRRVQQLEGQLGTRLLQRSTRKLTLTHSGEAFHEQCRGAVDGLIDAGKQLMMGSLEPSGTVRIAAMADFFDFFPMEWVADFLDAYPRVQLDFVLSDARADLIADRIDIAFRGGALQDSGYVGRQLLGSGNEGMVASPGYLRKRGVPATLEDLVNHDCVSFAHPSGVTTWLLHGPSGAEEEVRITSRFNGNTAQALRKATLAGLGLALLPSAMTKADLQQGRLVSVLPQYHRTGYGLHVLYPSRQHLPLAVSAFIGLVMEKLEEQQFPAAALVDER</sequence>
<reference evidence="6 7" key="1">
    <citation type="submission" date="2015-12" db="EMBL/GenBank/DDBJ databases">
        <title>Phylogenomics in the description of a new species in the Pseudomonas syringae group.</title>
        <authorList>
            <person name="Busquets A."/>
            <person name="Gomila M."/>
            <person name="Beiki F."/>
            <person name="Rahimian H."/>
            <person name="Mulet M."/>
            <person name="Sanchez D."/>
            <person name="Garcia-Valdes E."/>
            <person name="Lalucat J."/>
        </authorList>
    </citation>
    <scope>NUCLEOTIDE SEQUENCE [LARGE SCALE GENOMIC DNA]</scope>
    <source>
        <strain evidence="6 7">S25</strain>
    </source>
</reference>
<evidence type="ECO:0000256" key="3">
    <source>
        <dbReference type="ARBA" id="ARBA00023125"/>
    </source>
</evidence>
<accession>A0ABS9ZIV0</accession>
<dbReference type="RefSeq" id="WP_243246708.1">
    <property type="nucleotide sequence ID" value="NZ_LOHG01000007.1"/>
</dbReference>
<evidence type="ECO:0000259" key="5">
    <source>
        <dbReference type="PROSITE" id="PS50931"/>
    </source>
</evidence>
<evidence type="ECO:0000313" key="7">
    <source>
        <dbReference type="Proteomes" id="UP001320513"/>
    </source>
</evidence>
<feature type="domain" description="HTH lysR-type" evidence="5">
    <location>
        <begin position="2"/>
        <end position="59"/>
    </location>
</feature>
<evidence type="ECO:0000256" key="4">
    <source>
        <dbReference type="ARBA" id="ARBA00023163"/>
    </source>
</evidence>
<protein>
    <submittedName>
        <fullName evidence="6">LysR family transcriptional regulator</fullName>
    </submittedName>
</protein>
<dbReference type="InterPro" id="IPR005119">
    <property type="entry name" value="LysR_subst-bd"/>
</dbReference>
<dbReference type="PROSITE" id="PS50931">
    <property type="entry name" value="HTH_LYSR"/>
    <property type="match status" value="1"/>
</dbReference>
<keyword evidence="2" id="KW-0805">Transcription regulation</keyword>
<name>A0ABS9ZIV0_9PSED</name>
<organism evidence="6 7">
    <name type="scientific">Pseudomonas maioricensis</name>
    <dbReference type="NCBI Taxonomy" id="1766623"/>
    <lineage>
        <taxon>Bacteria</taxon>
        <taxon>Pseudomonadati</taxon>
        <taxon>Pseudomonadota</taxon>
        <taxon>Gammaproteobacteria</taxon>
        <taxon>Pseudomonadales</taxon>
        <taxon>Pseudomonadaceae</taxon>
        <taxon>Pseudomonas</taxon>
    </lineage>
</organism>
<dbReference type="PANTHER" id="PTHR30537">
    <property type="entry name" value="HTH-TYPE TRANSCRIPTIONAL REGULATOR"/>
    <property type="match status" value="1"/>
</dbReference>